<evidence type="ECO:0000256" key="1">
    <source>
        <dbReference type="SAM" id="MobiDB-lite"/>
    </source>
</evidence>
<organism evidence="2">
    <name type="scientific">freshwater metagenome</name>
    <dbReference type="NCBI Taxonomy" id="449393"/>
    <lineage>
        <taxon>unclassified sequences</taxon>
        <taxon>metagenomes</taxon>
        <taxon>ecological metagenomes</taxon>
    </lineage>
</organism>
<gene>
    <name evidence="2" type="ORF">UFOPK2810_01203</name>
</gene>
<evidence type="ECO:0000313" key="2">
    <source>
        <dbReference type="EMBL" id="CAB4758373.1"/>
    </source>
</evidence>
<feature type="compositionally biased region" description="Polar residues" evidence="1">
    <location>
        <begin position="113"/>
        <end position="124"/>
    </location>
</feature>
<protein>
    <submittedName>
        <fullName evidence="2">Unannotated protein</fullName>
    </submittedName>
</protein>
<dbReference type="AlphaFoldDB" id="A0A6J6UI60"/>
<dbReference type="EMBL" id="CAEZYZ010000210">
    <property type="protein sequence ID" value="CAB4758373.1"/>
    <property type="molecule type" value="Genomic_DNA"/>
</dbReference>
<proteinExistence type="predicted"/>
<feature type="compositionally biased region" description="Basic and acidic residues" evidence="1">
    <location>
        <begin position="81"/>
        <end position="103"/>
    </location>
</feature>
<feature type="region of interest" description="Disordered" evidence="1">
    <location>
        <begin position="77"/>
        <end position="150"/>
    </location>
</feature>
<accession>A0A6J6UI60</accession>
<name>A0A6J6UI60_9ZZZZ</name>
<sequence>MRHGGLLLAAAHRDIDRLTLLEHFTRRRLLGNDRALWAVGELWGLRAESQVELAEGGSRTLNGESVEIRHLNTAASATAEQELRDHHRANDRCDDGKAAHGPEAKTTAAYASRRTTGASGSVATAQPGRLDEGHGLGLAQRDGLNRGSRW</sequence>
<reference evidence="2" key="1">
    <citation type="submission" date="2020-05" db="EMBL/GenBank/DDBJ databases">
        <authorList>
            <person name="Chiriac C."/>
            <person name="Salcher M."/>
            <person name="Ghai R."/>
            <person name="Kavagutti S V."/>
        </authorList>
    </citation>
    <scope>NUCLEOTIDE SEQUENCE</scope>
</reference>